<reference evidence="9" key="1">
    <citation type="submission" date="2020-08" db="EMBL/GenBank/DDBJ databases">
        <title>Genome public.</title>
        <authorList>
            <person name="Liu C."/>
            <person name="Sun Q."/>
        </authorList>
    </citation>
    <scope>NUCLEOTIDE SEQUENCE</scope>
    <source>
        <strain evidence="9">BX8</strain>
    </source>
</reference>
<evidence type="ECO:0000313" key="9">
    <source>
        <dbReference type="EMBL" id="MBC5580108.1"/>
    </source>
</evidence>
<dbReference type="GO" id="GO:0005737">
    <property type="term" value="C:cytoplasm"/>
    <property type="evidence" value="ECO:0007669"/>
    <property type="project" value="TreeGrafter"/>
</dbReference>
<dbReference type="SUPFAM" id="SSF82649">
    <property type="entry name" value="SufE/NifU"/>
    <property type="match status" value="1"/>
</dbReference>
<dbReference type="EC" id="6.3.1.20" evidence="3"/>
<feature type="domain" description="BPL/LPL catalytic" evidence="8">
    <location>
        <begin position="31"/>
        <end position="214"/>
    </location>
</feature>
<sequence>MTRCELLYLVTDCTDPVRNLALEALLLETVQPGQCLLYLWQNRNTVVIGRNQNSRRECRLDLLEADGGRLVRRLSGGGAVYHDLENLNFTFLARGDAYDLDRQLQVVLQAVQGLGVPAEKTGRNDLTAEGRKFSGNAFYRAGDRRYHHGTLLLSADGEKMARYLAVDPEKLRSKGVASVRARVCGLREYVPGLTVEQLRQALIGAFGAVYGKTPRPFTGPPDTERLRALEEKFGSEAWRFGREPKADCTLSGRWPWGGAEICLTAAGGRVVAAAVYTDAMDAGLAAELETALVGLPFAAPALAGAVRALAGRKKDCGERRAMALDIAALLEGMDGTV</sequence>
<dbReference type="PANTHER" id="PTHR12561">
    <property type="entry name" value="LIPOATE-PROTEIN LIGASE"/>
    <property type="match status" value="1"/>
</dbReference>
<evidence type="ECO:0000256" key="6">
    <source>
        <dbReference type="ARBA" id="ARBA00022840"/>
    </source>
</evidence>
<keyword evidence="5" id="KW-0547">Nucleotide-binding</keyword>
<dbReference type="InterPro" id="IPR004562">
    <property type="entry name" value="LipoylTrfase_LipoateP_Ligase"/>
</dbReference>
<evidence type="ECO:0000259" key="8">
    <source>
        <dbReference type="PROSITE" id="PS51733"/>
    </source>
</evidence>
<proteinExistence type="predicted"/>
<comment type="caution">
    <text evidence="9">The sequence shown here is derived from an EMBL/GenBank/DDBJ whole genome shotgun (WGS) entry which is preliminary data.</text>
</comment>
<dbReference type="SUPFAM" id="SSF55681">
    <property type="entry name" value="Class II aaRS and biotin synthetases"/>
    <property type="match status" value="1"/>
</dbReference>
<dbReference type="Pfam" id="PF10437">
    <property type="entry name" value="Lip_prot_lig_C"/>
    <property type="match status" value="1"/>
</dbReference>
<dbReference type="GO" id="GO:0009249">
    <property type="term" value="P:protein lipoylation"/>
    <property type="evidence" value="ECO:0007669"/>
    <property type="project" value="InterPro"/>
</dbReference>
<dbReference type="Gene3D" id="3.30.390.50">
    <property type="entry name" value="CO dehydrogenase flavoprotein, C-terminal domain"/>
    <property type="match status" value="1"/>
</dbReference>
<name>A0A923I8B8_9FIRM</name>
<dbReference type="PROSITE" id="PS51733">
    <property type="entry name" value="BPL_LPL_CATALYTIC"/>
    <property type="match status" value="1"/>
</dbReference>
<dbReference type="RefSeq" id="WP_186886481.1">
    <property type="nucleotide sequence ID" value="NZ_JACONZ010000001.1"/>
</dbReference>
<dbReference type="InterPro" id="IPR019491">
    <property type="entry name" value="Lipoate_protein_ligase_C"/>
</dbReference>
<dbReference type="GO" id="GO:0016979">
    <property type="term" value="F:lipoate-protein ligase activity"/>
    <property type="evidence" value="ECO:0007669"/>
    <property type="project" value="UniProtKB-EC"/>
</dbReference>
<evidence type="ECO:0000313" key="10">
    <source>
        <dbReference type="Proteomes" id="UP000659630"/>
    </source>
</evidence>
<keyword evidence="10" id="KW-1185">Reference proteome</keyword>
<dbReference type="GO" id="GO:0005524">
    <property type="term" value="F:ATP binding"/>
    <property type="evidence" value="ECO:0007669"/>
    <property type="project" value="UniProtKB-KW"/>
</dbReference>
<evidence type="ECO:0000256" key="1">
    <source>
        <dbReference type="ARBA" id="ARBA00005085"/>
    </source>
</evidence>
<organism evidence="9 10">
    <name type="scientific">Anaerofilum hominis</name>
    <dbReference type="NCBI Taxonomy" id="2763016"/>
    <lineage>
        <taxon>Bacteria</taxon>
        <taxon>Bacillati</taxon>
        <taxon>Bacillota</taxon>
        <taxon>Clostridia</taxon>
        <taxon>Eubacteriales</taxon>
        <taxon>Oscillospiraceae</taxon>
        <taxon>Anaerofilum</taxon>
    </lineage>
</organism>
<keyword evidence="6" id="KW-0067">ATP-binding</keyword>
<dbReference type="GO" id="GO:0017118">
    <property type="term" value="F:lipoyltransferase activity"/>
    <property type="evidence" value="ECO:0007669"/>
    <property type="project" value="TreeGrafter"/>
</dbReference>
<dbReference type="Proteomes" id="UP000659630">
    <property type="component" value="Unassembled WGS sequence"/>
</dbReference>
<dbReference type="EMBL" id="JACONZ010000001">
    <property type="protein sequence ID" value="MBC5580108.1"/>
    <property type="molecule type" value="Genomic_DNA"/>
</dbReference>
<evidence type="ECO:0000256" key="3">
    <source>
        <dbReference type="ARBA" id="ARBA00012367"/>
    </source>
</evidence>
<dbReference type="PANTHER" id="PTHR12561:SF3">
    <property type="entry name" value="LIPOYLTRANSFERASE 1, MITOCHONDRIAL"/>
    <property type="match status" value="1"/>
</dbReference>
<comment type="catalytic activity">
    <reaction evidence="7">
        <text>L-lysyl-[lipoyl-carrier protein] + (R)-lipoate + ATP = N(6)-[(R)-lipoyl]-L-lysyl-[lipoyl-carrier protein] + AMP + diphosphate + H(+)</text>
        <dbReference type="Rhea" id="RHEA:49288"/>
        <dbReference type="Rhea" id="RHEA-COMP:10500"/>
        <dbReference type="Rhea" id="RHEA-COMP:10502"/>
        <dbReference type="ChEBI" id="CHEBI:15378"/>
        <dbReference type="ChEBI" id="CHEBI:29969"/>
        <dbReference type="ChEBI" id="CHEBI:30616"/>
        <dbReference type="ChEBI" id="CHEBI:33019"/>
        <dbReference type="ChEBI" id="CHEBI:83088"/>
        <dbReference type="ChEBI" id="CHEBI:83099"/>
        <dbReference type="ChEBI" id="CHEBI:456215"/>
        <dbReference type="EC" id="6.3.1.20"/>
    </reaction>
</comment>
<dbReference type="Gene3D" id="3.30.930.10">
    <property type="entry name" value="Bira Bifunctional Protein, Domain 2"/>
    <property type="match status" value="1"/>
</dbReference>
<dbReference type="AlphaFoldDB" id="A0A923I8B8"/>
<evidence type="ECO:0000256" key="5">
    <source>
        <dbReference type="ARBA" id="ARBA00022741"/>
    </source>
</evidence>
<comment type="pathway">
    <text evidence="2">Protein modification; protein lipoylation via exogenous pathway; protein N(6)-(lipoyl)lysine from lipoate: step 1/2.</text>
</comment>
<dbReference type="CDD" id="cd16443">
    <property type="entry name" value="LplA"/>
    <property type="match status" value="1"/>
</dbReference>
<gene>
    <name evidence="9" type="ORF">H8S23_01150</name>
</gene>
<dbReference type="NCBIfam" id="TIGR00545">
    <property type="entry name" value="lipoyltrans"/>
    <property type="match status" value="1"/>
</dbReference>
<dbReference type="Pfam" id="PF21948">
    <property type="entry name" value="LplA-B_cat"/>
    <property type="match status" value="1"/>
</dbReference>
<dbReference type="InterPro" id="IPR045864">
    <property type="entry name" value="aa-tRNA-synth_II/BPL/LPL"/>
</dbReference>
<dbReference type="InterPro" id="IPR004143">
    <property type="entry name" value="BPL_LPL_catalytic"/>
</dbReference>
<comment type="pathway">
    <text evidence="1">Protein modification; protein lipoylation via exogenous pathway; protein N(6)-(lipoyl)lysine from lipoate: step 2/2.</text>
</comment>
<evidence type="ECO:0000256" key="7">
    <source>
        <dbReference type="ARBA" id="ARBA00048037"/>
    </source>
</evidence>
<accession>A0A923I8B8</accession>
<evidence type="ECO:0000256" key="2">
    <source>
        <dbReference type="ARBA" id="ARBA00005124"/>
    </source>
</evidence>
<protein>
    <recommendedName>
        <fullName evidence="3">lipoate--protein ligase</fullName>
        <ecNumber evidence="3">6.3.1.20</ecNumber>
    </recommendedName>
</protein>
<keyword evidence="4 9" id="KW-0436">Ligase</keyword>
<evidence type="ECO:0000256" key="4">
    <source>
        <dbReference type="ARBA" id="ARBA00022598"/>
    </source>
</evidence>